<gene>
    <name evidence="3" type="primary">LOC117642476</name>
</gene>
<feature type="transmembrane region" description="Helical" evidence="1">
    <location>
        <begin position="12"/>
        <end position="34"/>
    </location>
</feature>
<dbReference type="Proteomes" id="UP000515158">
    <property type="component" value="Unplaced"/>
</dbReference>
<protein>
    <submittedName>
        <fullName evidence="3">Uncharacterized protein LOC117642476</fullName>
    </submittedName>
</protein>
<evidence type="ECO:0000313" key="3">
    <source>
        <dbReference type="RefSeq" id="XP_034236604.1"/>
    </source>
</evidence>
<proteinExistence type="predicted"/>
<dbReference type="InParanoid" id="A0A6P8ZK73"/>
<dbReference type="AlphaFoldDB" id="A0A6P8ZK73"/>
<organism evidence="3">
    <name type="scientific">Thrips palmi</name>
    <name type="common">Melon thrips</name>
    <dbReference type="NCBI Taxonomy" id="161013"/>
    <lineage>
        <taxon>Eukaryota</taxon>
        <taxon>Metazoa</taxon>
        <taxon>Ecdysozoa</taxon>
        <taxon>Arthropoda</taxon>
        <taxon>Hexapoda</taxon>
        <taxon>Insecta</taxon>
        <taxon>Pterygota</taxon>
        <taxon>Neoptera</taxon>
        <taxon>Paraneoptera</taxon>
        <taxon>Thysanoptera</taxon>
        <taxon>Terebrantia</taxon>
        <taxon>Thripoidea</taxon>
        <taxon>Thripidae</taxon>
        <taxon>Thrips</taxon>
    </lineage>
</organism>
<keyword evidence="1" id="KW-1133">Transmembrane helix</keyword>
<evidence type="ECO:0000256" key="1">
    <source>
        <dbReference type="SAM" id="Phobius"/>
    </source>
</evidence>
<accession>A0A6P8ZK73</accession>
<keyword evidence="2" id="KW-1185">Reference proteome</keyword>
<dbReference type="KEGG" id="tpal:117642476"/>
<name>A0A6P8ZK73_THRPL</name>
<feature type="transmembrane region" description="Helical" evidence="1">
    <location>
        <begin position="65"/>
        <end position="88"/>
    </location>
</feature>
<dbReference type="GeneID" id="117642476"/>
<reference evidence="3" key="1">
    <citation type="submission" date="2025-08" db="UniProtKB">
        <authorList>
            <consortium name="RefSeq"/>
        </authorList>
    </citation>
    <scope>IDENTIFICATION</scope>
    <source>
        <tissue evidence="3">Total insect</tissue>
    </source>
</reference>
<dbReference type="OrthoDB" id="6411732at2759"/>
<dbReference type="RefSeq" id="XP_034236604.1">
    <property type="nucleotide sequence ID" value="XM_034380713.1"/>
</dbReference>
<keyword evidence="1" id="KW-0472">Membrane</keyword>
<keyword evidence="1" id="KW-0812">Transmembrane</keyword>
<evidence type="ECO:0000313" key="2">
    <source>
        <dbReference type="Proteomes" id="UP000515158"/>
    </source>
</evidence>
<sequence length="125" mass="14259">MSTIAGEGLFNTSVVFMDALLSGFSYIVLYAIGLTSNASEGLFHLSTLSLLDWQAFFSYNEFQVALLKIFLFTLTFNLLCIFIAWKWYGKNIYDTFMKPVTPKIIEDLKKSVSRLNLPKEHSPRV</sequence>